<dbReference type="Proteomes" id="UP000199322">
    <property type="component" value="Unassembled WGS sequence"/>
</dbReference>
<dbReference type="Gene3D" id="3.40.50.720">
    <property type="entry name" value="NAD(P)-binding Rossmann-like Domain"/>
    <property type="match status" value="1"/>
</dbReference>
<dbReference type="Pfam" id="PF01370">
    <property type="entry name" value="Epimerase"/>
    <property type="match status" value="1"/>
</dbReference>
<keyword evidence="4" id="KW-1185">Reference proteome</keyword>
<sequence>MIKNKRILLTGGAGFIGTKLCGLLGDDNEILIYDSLARNSIKGTNLLEKENINLVKGDILDYNHLEKTINEFKPQIVIHMAAIAGIDTVIKSPIKTMEVNMIGTYNVLKASEKNMKIIERFLDFSTSEVFGSYAYKVNEQSTTNLAPVGEARWTYQVSKIAGEHLAHSYYKEYGLPIVSIRPFNVFGPGQVGEGAIHVFVKKALKDETISIHGDGDQIRSWCYIDDFVDGIMLALEKKEAIGHSFNIGNPRGTITINHLAEMTVMLAKSKSKIVHVPKNYVDVELRIPSIDKARKLLDYEPKIDLSEGILRTLDWYRKTMEGNDK</sequence>
<dbReference type="PANTHER" id="PTHR43000">
    <property type="entry name" value="DTDP-D-GLUCOSE 4,6-DEHYDRATASE-RELATED"/>
    <property type="match status" value="1"/>
</dbReference>
<dbReference type="SUPFAM" id="SSF51735">
    <property type="entry name" value="NAD(P)-binding Rossmann-fold domains"/>
    <property type="match status" value="1"/>
</dbReference>
<evidence type="ECO:0000259" key="2">
    <source>
        <dbReference type="Pfam" id="PF01370"/>
    </source>
</evidence>
<evidence type="ECO:0000313" key="4">
    <source>
        <dbReference type="Proteomes" id="UP000199322"/>
    </source>
</evidence>
<comment type="similarity">
    <text evidence="1">Belongs to the NAD(P)-dependent epimerase/dehydratase family.</text>
</comment>
<evidence type="ECO:0000313" key="3">
    <source>
        <dbReference type="EMBL" id="SDC89195.1"/>
    </source>
</evidence>
<dbReference type="AlphaFoldDB" id="A0A1G6QBZ4"/>
<dbReference type="RefSeq" id="WP_091405569.1">
    <property type="nucleotide sequence ID" value="NZ_FMYV01000011.1"/>
</dbReference>
<name>A0A1G6QBZ4_9BACT</name>
<gene>
    <name evidence="3" type="ORF">SAMN04488588_2022</name>
</gene>
<accession>A0A1G6QBZ4</accession>
<proteinExistence type="inferred from homology"/>
<dbReference type="InterPro" id="IPR036291">
    <property type="entry name" value="NAD(P)-bd_dom_sf"/>
</dbReference>
<dbReference type="STRING" id="28234.SAMN04488588_2022"/>
<dbReference type="InterPro" id="IPR001509">
    <property type="entry name" value="Epimerase_deHydtase"/>
</dbReference>
<protein>
    <submittedName>
        <fullName evidence="3">dTDP-glucose 4,6-dehydratase</fullName>
    </submittedName>
</protein>
<dbReference type="EMBL" id="FMYV01000011">
    <property type="protein sequence ID" value="SDC89195.1"/>
    <property type="molecule type" value="Genomic_DNA"/>
</dbReference>
<reference evidence="3 4" key="1">
    <citation type="submission" date="2016-10" db="EMBL/GenBank/DDBJ databases">
        <authorList>
            <person name="de Groot N.N."/>
        </authorList>
    </citation>
    <scope>NUCLEOTIDE SEQUENCE [LARGE SCALE GENOMIC DNA]</scope>
    <source>
        <strain evidence="3 4">WG14</strain>
    </source>
</reference>
<feature type="domain" description="NAD-dependent epimerase/dehydratase" evidence="2">
    <location>
        <begin position="7"/>
        <end position="248"/>
    </location>
</feature>
<evidence type="ECO:0000256" key="1">
    <source>
        <dbReference type="ARBA" id="ARBA00007637"/>
    </source>
</evidence>
<organism evidence="3 4">
    <name type="scientific">Geotoga petraea</name>
    <dbReference type="NCBI Taxonomy" id="28234"/>
    <lineage>
        <taxon>Bacteria</taxon>
        <taxon>Thermotogati</taxon>
        <taxon>Thermotogota</taxon>
        <taxon>Thermotogae</taxon>
        <taxon>Petrotogales</taxon>
        <taxon>Petrotogaceae</taxon>
        <taxon>Geotoga</taxon>
    </lineage>
</organism>